<comment type="caution">
    <text evidence="2">The sequence shown here is derived from an EMBL/GenBank/DDBJ whole genome shotgun (WGS) entry which is preliminary data.</text>
</comment>
<dbReference type="Proteomes" id="UP000289411">
    <property type="component" value="Unassembled WGS sequence"/>
</dbReference>
<dbReference type="Gene3D" id="3.40.50.720">
    <property type="entry name" value="NAD(P)-binding Rossmann-like Domain"/>
    <property type="match status" value="1"/>
</dbReference>
<dbReference type="AlphaFoldDB" id="A0A4Q2R4D9"/>
<evidence type="ECO:0000313" key="2">
    <source>
        <dbReference type="EMBL" id="RYB01405.1"/>
    </source>
</evidence>
<organism evidence="2 3">
    <name type="scientific">Lichenibacterium ramalinae</name>
    <dbReference type="NCBI Taxonomy" id="2316527"/>
    <lineage>
        <taxon>Bacteria</taxon>
        <taxon>Pseudomonadati</taxon>
        <taxon>Pseudomonadota</taxon>
        <taxon>Alphaproteobacteria</taxon>
        <taxon>Hyphomicrobiales</taxon>
        <taxon>Lichenihabitantaceae</taxon>
        <taxon>Lichenibacterium</taxon>
    </lineage>
</organism>
<reference evidence="2 3" key="2">
    <citation type="submission" date="2019-02" db="EMBL/GenBank/DDBJ databases">
        <title>'Lichenibacterium ramalinii' gen. nov. sp. nov., 'Lichenibacterium minor' gen. nov. sp. nov.</title>
        <authorList>
            <person name="Pankratov T."/>
        </authorList>
    </citation>
    <scope>NUCLEOTIDE SEQUENCE [LARGE SCALE GENOMIC DNA]</scope>
    <source>
        <strain evidence="2 3">RmlP001</strain>
    </source>
</reference>
<dbReference type="SUPFAM" id="SSF51735">
    <property type="entry name" value="NAD(P)-binding Rossmann-fold domains"/>
    <property type="match status" value="1"/>
</dbReference>
<dbReference type="InterPro" id="IPR036291">
    <property type="entry name" value="NAD(P)-bd_dom_sf"/>
</dbReference>
<evidence type="ECO:0000313" key="3">
    <source>
        <dbReference type="Proteomes" id="UP000289411"/>
    </source>
</evidence>
<dbReference type="InterPro" id="IPR013332">
    <property type="entry name" value="KPR_N"/>
</dbReference>
<protein>
    <submittedName>
        <fullName evidence="2">Ketopantoate reductase family protein</fullName>
    </submittedName>
</protein>
<feature type="domain" description="Ketopantoate reductase N-terminal" evidence="1">
    <location>
        <begin position="15"/>
        <end position="147"/>
    </location>
</feature>
<keyword evidence="3" id="KW-1185">Reference proteome</keyword>
<accession>A0A4Q2R4D9</accession>
<evidence type="ECO:0000259" key="1">
    <source>
        <dbReference type="Pfam" id="PF02558"/>
    </source>
</evidence>
<gene>
    <name evidence="2" type="ORF">D3272_26325</name>
</gene>
<dbReference type="EMBL" id="QYBC01000042">
    <property type="protein sequence ID" value="RYB01405.1"/>
    <property type="molecule type" value="Genomic_DNA"/>
</dbReference>
<name>A0A4Q2R4D9_9HYPH</name>
<proteinExistence type="predicted"/>
<reference evidence="2 3" key="1">
    <citation type="submission" date="2018-09" db="EMBL/GenBank/DDBJ databases">
        <authorList>
            <person name="Grouzdev D.S."/>
            <person name="Krutkina M.S."/>
        </authorList>
    </citation>
    <scope>NUCLEOTIDE SEQUENCE [LARGE SCALE GENOMIC DNA]</scope>
    <source>
        <strain evidence="2 3">RmlP001</strain>
    </source>
</reference>
<dbReference type="Pfam" id="PF02558">
    <property type="entry name" value="ApbA"/>
    <property type="match status" value="1"/>
</dbReference>
<sequence length="317" mass="34096">MPAPSMPSSVASLRIAVLGAGKIGSALAFHLVRTGGHDVTVVARPGSPRLQQMERDRVIVDVKGERAGVQVASRLDEAVPYDLVIVTLLAHQADALLPALRRSAATGIQFMFNTFDPERLREAIGDERCSFGMPFVQAMLTADGRLDAKVGTGGQRTIMDRQRWVDLFNAAGLPAALEPDMPLWLRCHAPLCVAFESVSIAGERRGSGASWGQALTLARGLRASFALIQALGHEVYPKTKRRLQRSPTWAVAAMLWSLSRVRPFRRLLATGEAECRSLVDAMAAAASLATSPVDVAAVRAMAPKGRTRAASEVVQLR</sequence>